<dbReference type="InterPro" id="IPR045518">
    <property type="entry name" value="2EXR"/>
</dbReference>
<dbReference type="Pfam" id="PF20150">
    <property type="entry name" value="2EXR"/>
    <property type="match status" value="1"/>
</dbReference>
<dbReference type="AlphaFoldDB" id="A0A1D9QFH2"/>
<reference evidence="3" key="1">
    <citation type="journal article" date="2017" name="Genome Biol. Evol.">
        <title>The complete genome sequence of the phytopathogenic fungus Sclerotinia sclerotiorum reveals insights into the genome architecture of broad host range pathogens.</title>
        <authorList>
            <person name="Derbyshire M."/>
            <person name="Denton-Giles M."/>
            <person name="Hegedus D."/>
            <person name="Seifbarghy S."/>
            <person name="Rollins J."/>
            <person name="van Kan J."/>
            <person name="Seidl M.F."/>
            <person name="Faino L."/>
            <person name="Mbengue M."/>
            <person name="Navaud O."/>
            <person name="Raffaele S."/>
            <person name="Hammond-Kosack K."/>
            <person name="Heard S."/>
            <person name="Oliver R."/>
        </authorList>
    </citation>
    <scope>NUCLEOTIDE SEQUENCE [LARGE SCALE GENOMIC DNA]</scope>
    <source>
        <strain evidence="3">ATCC 18683 / 1980 / Ss-1</strain>
    </source>
</reference>
<organism evidence="2 3">
    <name type="scientific">Sclerotinia sclerotiorum (strain ATCC 18683 / 1980 / Ss-1)</name>
    <name type="common">White mold</name>
    <name type="synonym">Whetzelinia sclerotiorum</name>
    <dbReference type="NCBI Taxonomy" id="665079"/>
    <lineage>
        <taxon>Eukaryota</taxon>
        <taxon>Fungi</taxon>
        <taxon>Dikarya</taxon>
        <taxon>Ascomycota</taxon>
        <taxon>Pezizomycotina</taxon>
        <taxon>Leotiomycetes</taxon>
        <taxon>Helotiales</taxon>
        <taxon>Sclerotiniaceae</taxon>
        <taxon>Sclerotinia</taxon>
    </lineage>
</organism>
<dbReference type="Proteomes" id="UP000177798">
    <property type="component" value="Chromosome 11"/>
</dbReference>
<proteinExistence type="predicted"/>
<evidence type="ECO:0000259" key="1">
    <source>
        <dbReference type="Pfam" id="PF20150"/>
    </source>
</evidence>
<sequence length="109" mass="12730">MSFTDFPSFSELPTEIRLLIWRDAAYQALNPPRAIVQDPAVRPRDITLLETNPEACEEALLRKDLRTFRRSTPGEQGVNDSSPSWDWFSMKTGIFRHWNQPSHSKRTLW</sequence>
<gene>
    <name evidence="2" type="ORF">sscle_11g084210</name>
</gene>
<dbReference type="OrthoDB" id="3452228at2759"/>
<dbReference type="KEGG" id="ssl:SS1G_07691"/>
<evidence type="ECO:0000313" key="3">
    <source>
        <dbReference type="Proteomes" id="UP000177798"/>
    </source>
</evidence>
<dbReference type="EMBL" id="CP017824">
    <property type="protein sequence ID" value="APA13651.1"/>
    <property type="molecule type" value="Genomic_DNA"/>
</dbReference>
<feature type="domain" description="2EXR" evidence="1">
    <location>
        <begin position="6"/>
        <end position="82"/>
    </location>
</feature>
<protein>
    <recommendedName>
        <fullName evidence="1">2EXR domain-containing protein</fullName>
    </recommendedName>
</protein>
<dbReference type="RefSeq" id="XP_001591066.1">
    <property type="nucleotide sequence ID" value="XM_001591016.1"/>
</dbReference>
<name>A0A1D9QFH2_SCLS1</name>
<dbReference type="VEuPathDB" id="FungiDB:sscle_11g084210"/>
<accession>A0A1D9QFH2</accession>
<evidence type="ECO:0000313" key="2">
    <source>
        <dbReference type="EMBL" id="APA13651.1"/>
    </source>
</evidence>